<organism evidence="1 2">
    <name type="scientific">Rattus norvegicus</name>
    <name type="common">Rat</name>
    <dbReference type="NCBI Taxonomy" id="10116"/>
    <lineage>
        <taxon>Eukaryota</taxon>
        <taxon>Metazoa</taxon>
        <taxon>Chordata</taxon>
        <taxon>Craniata</taxon>
        <taxon>Vertebrata</taxon>
        <taxon>Euteleostomi</taxon>
        <taxon>Mammalia</taxon>
        <taxon>Eutheria</taxon>
        <taxon>Euarchontoglires</taxon>
        <taxon>Glires</taxon>
        <taxon>Rodentia</taxon>
        <taxon>Myomorpha</taxon>
        <taxon>Muroidea</taxon>
        <taxon>Muridae</taxon>
        <taxon>Murinae</taxon>
        <taxon>Rattus</taxon>
    </lineage>
</organism>
<gene>
    <name evidence="1" type="ORF">rCG_33236</name>
</gene>
<sequence length="58" mass="6441">MAALSKGNKKDKEELLPLQVQAGPWQLPPVMNYDMLAERNPLLPKLLLGSMLDSFMSA</sequence>
<evidence type="ECO:0000313" key="2">
    <source>
        <dbReference type="Proteomes" id="UP000234681"/>
    </source>
</evidence>
<dbReference type="AlphaFoldDB" id="A6HK71"/>
<dbReference type="Proteomes" id="UP000234681">
    <property type="component" value="Chromosome 10"/>
</dbReference>
<evidence type="ECO:0000313" key="1">
    <source>
        <dbReference type="EMBL" id="EDM06426.1"/>
    </source>
</evidence>
<protein>
    <submittedName>
        <fullName evidence="1">RCG33236</fullName>
    </submittedName>
</protein>
<dbReference type="EMBL" id="CH473948">
    <property type="protein sequence ID" value="EDM06426.1"/>
    <property type="molecule type" value="Genomic_DNA"/>
</dbReference>
<proteinExistence type="predicted"/>
<accession>A6HK71</accession>
<name>A6HK71_RAT</name>
<reference evidence="1 2" key="1">
    <citation type="submission" date="2005-07" db="EMBL/GenBank/DDBJ databases">
        <authorList>
            <person name="Mural R.J."/>
            <person name="Li P.W."/>
            <person name="Adams M.D."/>
            <person name="Amanatides P.G."/>
            <person name="Baden-Tillson H."/>
            <person name="Barnstead M."/>
            <person name="Chin S.H."/>
            <person name="Dew I."/>
            <person name="Evans C.A."/>
            <person name="Ferriera S."/>
            <person name="Flanigan M."/>
            <person name="Fosler C."/>
            <person name="Glodek A."/>
            <person name="Gu Z."/>
            <person name="Holt R.A."/>
            <person name="Jennings D."/>
            <person name="Kraft C.L."/>
            <person name="Lu F."/>
            <person name="Nguyen T."/>
            <person name="Nusskern D.R."/>
            <person name="Pfannkoch C.M."/>
            <person name="Sitter C."/>
            <person name="Sutton G.G."/>
            <person name="Venter J.C."/>
            <person name="Wang Z."/>
            <person name="Woodage T."/>
            <person name="Zheng X.H."/>
            <person name="Zhong F."/>
        </authorList>
    </citation>
    <scope>NUCLEOTIDE SEQUENCE [LARGE SCALE GENOMIC DNA]</scope>
    <source>
        <strain>BN</strain>
        <strain evidence="2">Sprague-Dawley</strain>
    </source>
</reference>